<dbReference type="EMBL" id="BAABGR010000006">
    <property type="protein sequence ID" value="GAA4511454.1"/>
    <property type="molecule type" value="Genomic_DNA"/>
</dbReference>
<protein>
    <submittedName>
        <fullName evidence="1">Alkaline phosphatase family protein</fullName>
    </submittedName>
</protein>
<dbReference type="SUPFAM" id="SSF53649">
    <property type="entry name" value="Alkaline phosphatase-like"/>
    <property type="match status" value="1"/>
</dbReference>
<accession>A0ABP8QVW8</accession>
<dbReference type="Pfam" id="PF13385">
    <property type="entry name" value="Laminin_G_3"/>
    <property type="match status" value="1"/>
</dbReference>
<dbReference type="InterPro" id="IPR017850">
    <property type="entry name" value="Alkaline_phosphatase_core_sf"/>
</dbReference>
<evidence type="ECO:0000313" key="2">
    <source>
        <dbReference type="Proteomes" id="UP001500394"/>
    </source>
</evidence>
<dbReference type="Proteomes" id="UP001500394">
    <property type="component" value="Unassembled WGS sequence"/>
</dbReference>
<comment type="caution">
    <text evidence="1">The sequence shown here is derived from an EMBL/GenBank/DDBJ whole genome shotgun (WGS) entry which is preliminary data.</text>
</comment>
<evidence type="ECO:0000313" key="1">
    <source>
        <dbReference type="EMBL" id="GAA4511454.1"/>
    </source>
</evidence>
<gene>
    <name evidence="1" type="ORF">GCM10023173_04150</name>
</gene>
<name>A0ABP8QVW8_9SPHI</name>
<dbReference type="Gene3D" id="3.40.720.10">
    <property type="entry name" value="Alkaline Phosphatase, subunit A"/>
    <property type="match status" value="1"/>
</dbReference>
<dbReference type="InterPro" id="IPR002591">
    <property type="entry name" value="Phosphodiest/P_Trfase"/>
</dbReference>
<dbReference type="Gene3D" id="2.60.120.200">
    <property type="match status" value="1"/>
</dbReference>
<dbReference type="PROSITE" id="PS51257">
    <property type="entry name" value="PROKAR_LIPOPROTEIN"/>
    <property type="match status" value="1"/>
</dbReference>
<proteinExistence type="predicted"/>
<dbReference type="InterPro" id="IPR013320">
    <property type="entry name" value="ConA-like_dom_sf"/>
</dbReference>
<dbReference type="SUPFAM" id="SSF49899">
    <property type="entry name" value="Concanavalin A-like lectins/glucanases"/>
    <property type="match status" value="1"/>
</dbReference>
<dbReference type="Pfam" id="PF01663">
    <property type="entry name" value="Phosphodiest"/>
    <property type="match status" value="1"/>
</dbReference>
<dbReference type="RefSeq" id="WP_345064034.1">
    <property type="nucleotide sequence ID" value="NZ_BAABGR010000006.1"/>
</dbReference>
<organism evidence="1 2">
    <name type="scientific">Sphingobacterium thermophilum</name>
    <dbReference type="NCBI Taxonomy" id="768534"/>
    <lineage>
        <taxon>Bacteria</taxon>
        <taxon>Pseudomonadati</taxon>
        <taxon>Bacteroidota</taxon>
        <taxon>Sphingobacteriia</taxon>
        <taxon>Sphingobacteriales</taxon>
        <taxon>Sphingobacteriaceae</taxon>
        <taxon>Sphingobacterium</taxon>
    </lineage>
</organism>
<sequence length="596" mass="67199">MKRKFLNIIPLLLLTLAIVGCTKYFNPEPVFEEYEQEEEKSIERKVLFISVDGLVGRELQKKIPTNIGELMKTGKYSFEALTDNNTSDPASWTTMMTGYNSDRHSILDESFLPQPNSTNPHGDATFVPSVIYRLKQVERSTKASVVVQDEGLANILLMDADDNVIADSDVKTKEESIKLLSKENVADLVIVQFKDVLRAGKEEGFDMSMAAYADAVERVDGYIGELVETIKKREDADYEEWLIIVTSSHGGVENSYGGGSFAERNVFSLYSYKYFQPQELKAETMEYVFLNGYFPGTYTHYDGVATRTFTEMGVRAQSPAGSASDMFNANSTPTGSISYDFKYRLHQDNVWAGLSFTGGYTFWYNYFMGKDAASNSANAGWHLYGYNANLRLRFQDGSTTQELEFTRGTDGSWHHYTFVFEKVTNTSTNVSVYLDGGRVASQVIPMGVDAFANAEPLTLGFNTQVTNLGYTHMDLADFRVWNRALTDTEARNIPCMRNIDPSNPLYSSLIAHYRDMNSTTWFNALDNGTPDLTFSNTPLINVSGNYTPCERPSDEVFVQNLDIVPQIFYWLGVKTQDTWGLQGEVFLSRFELEFLK</sequence>
<reference evidence="2" key="1">
    <citation type="journal article" date="2019" name="Int. J. Syst. Evol. Microbiol.">
        <title>The Global Catalogue of Microorganisms (GCM) 10K type strain sequencing project: providing services to taxonomists for standard genome sequencing and annotation.</title>
        <authorList>
            <consortium name="The Broad Institute Genomics Platform"/>
            <consortium name="The Broad Institute Genome Sequencing Center for Infectious Disease"/>
            <person name="Wu L."/>
            <person name="Ma J."/>
        </authorList>
    </citation>
    <scope>NUCLEOTIDE SEQUENCE [LARGE SCALE GENOMIC DNA]</scope>
    <source>
        <strain evidence="2">JCM 17858</strain>
    </source>
</reference>
<keyword evidence="2" id="KW-1185">Reference proteome</keyword>